<dbReference type="AlphaFoldDB" id="A0A1F7G9Y5"/>
<sequence length="113" mass="12319">MGKKEFHWRIKLISVGSIAVSLLGFTSCSAVNGAEQLMPSLTTPAITYPTPAPTSTLDWGGLPSQIELIKIEDHLKLYGCDAYIGEILYIYWRLSLSDGFGNQCIPATATPEQ</sequence>
<protein>
    <submittedName>
        <fullName evidence="1">Uncharacterized protein</fullName>
    </submittedName>
</protein>
<accession>A0A1F7G9Y5</accession>
<dbReference type="Proteomes" id="UP000177208">
    <property type="component" value="Unassembled WGS sequence"/>
</dbReference>
<organism evidence="1 2">
    <name type="scientific">Candidatus Roizmanbacteria bacterium RIFCSPHIGHO2_01_FULL_39_12c</name>
    <dbReference type="NCBI Taxonomy" id="1802031"/>
    <lineage>
        <taxon>Bacteria</taxon>
        <taxon>Candidatus Roizmaniibacteriota</taxon>
    </lineage>
</organism>
<evidence type="ECO:0000313" key="1">
    <source>
        <dbReference type="EMBL" id="OGK15724.1"/>
    </source>
</evidence>
<comment type="caution">
    <text evidence="1">The sequence shown here is derived from an EMBL/GenBank/DDBJ whole genome shotgun (WGS) entry which is preliminary data.</text>
</comment>
<dbReference type="EMBL" id="MFZG01000033">
    <property type="protein sequence ID" value="OGK15724.1"/>
    <property type="molecule type" value="Genomic_DNA"/>
</dbReference>
<proteinExistence type="predicted"/>
<gene>
    <name evidence="1" type="ORF">A2774_00570</name>
</gene>
<name>A0A1F7G9Y5_9BACT</name>
<dbReference type="PROSITE" id="PS51257">
    <property type="entry name" value="PROKAR_LIPOPROTEIN"/>
    <property type="match status" value="1"/>
</dbReference>
<evidence type="ECO:0000313" key="2">
    <source>
        <dbReference type="Proteomes" id="UP000177208"/>
    </source>
</evidence>
<reference evidence="1 2" key="1">
    <citation type="journal article" date="2016" name="Nat. Commun.">
        <title>Thousands of microbial genomes shed light on interconnected biogeochemical processes in an aquifer system.</title>
        <authorList>
            <person name="Anantharaman K."/>
            <person name="Brown C.T."/>
            <person name="Hug L.A."/>
            <person name="Sharon I."/>
            <person name="Castelle C.J."/>
            <person name="Probst A.J."/>
            <person name="Thomas B.C."/>
            <person name="Singh A."/>
            <person name="Wilkins M.J."/>
            <person name="Karaoz U."/>
            <person name="Brodie E.L."/>
            <person name="Williams K.H."/>
            <person name="Hubbard S.S."/>
            <person name="Banfield J.F."/>
        </authorList>
    </citation>
    <scope>NUCLEOTIDE SEQUENCE [LARGE SCALE GENOMIC DNA]</scope>
</reference>